<protein>
    <submittedName>
        <fullName evidence="1">Uncharacterized protein</fullName>
    </submittedName>
</protein>
<reference evidence="2" key="1">
    <citation type="journal article" date="2019" name="Int. J. Syst. Evol. Microbiol.">
        <title>The Global Catalogue of Microorganisms (GCM) 10K type strain sequencing project: providing services to taxonomists for standard genome sequencing and annotation.</title>
        <authorList>
            <consortium name="The Broad Institute Genomics Platform"/>
            <consortium name="The Broad Institute Genome Sequencing Center for Infectious Disease"/>
            <person name="Wu L."/>
            <person name="Ma J."/>
        </authorList>
    </citation>
    <scope>NUCLEOTIDE SEQUENCE [LARGE SCALE GENOMIC DNA]</scope>
    <source>
        <strain evidence="2">CGMCC 4.7246</strain>
    </source>
</reference>
<dbReference type="Proteomes" id="UP001596220">
    <property type="component" value="Unassembled WGS sequence"/>
</dbReference>
<sequence length="234" mass="24219">MGPVRDEAGVRAVRPYAQQQLPSAPAAVGPGSAAYVPRLPAAPSAHARPGAPVDLRDPIDRLLHGYLGRGSRFALANALSAYVHLEDDERGLLSTGYVQAQDAAVAALRVGVVDEPVAASAQGAAYLWAQPCLECGAEAERACMGVPSALHVHLPRLCSLLMFALVDLVDLPEAAELVHRAERLVVTHRVNGAGAGAAGGDEDQAAVRELAELHLSGRVTGDQAADAVARGGDR</sequence>
<evidence type="ECO:0000313" key="1">
    <source>
        <dbReference type="EMBL" id="MFC6089434.1"/>
    </source>
</evidence>
<accession>A0ABW1P1W2</accession>
<comment type="caution">
    <text evidence="1">The sequence shown here is derived from an EMBL/GenBank/DDBJ whole genome shotgun (WGS) entry which is preliminary data.</text>
</comment>
<dbReference type="RefSeq" id="WP_380634603.1">
    <property type="nucleotide sequence ID" value="NZ_JBHSQO010000006.1"/>
</dbReference>
<gene>
    <name evidence="1" type="ORF">ACFP3R_09155</name>
</gene>
<proteinExistence type="predicted"/>
<keyword evidence="2" id="KW-1185">Reference proteome</keyword>
<dbReference type="EMBL" id="JBHSQO010000006">
    <property type="protein sequence ID" value="MFC6089434.1"/>
    <property type="molecule type" value="Genomic_DNA"/>
</dbReference>
<evidence type="ECO:0000313" key="2">
    <source>
        <dbReference type="Proteomes" id="UP001596220"/>
    </source>
</evidence>
<name>A0ABW1P1W2_9PSEU</name>
<organism evidence="1 2">
    <name type="scientific">Saccharothrix lopnurensis</name>
    <dbReference type="NCBI Taxonomy" id="1670621"/>
    <lineage>
        <taxon>Bacteria</taxon>
        <taxon>Bacillati</taxon>
        <taxon>Actinomycetota</taxon>
        <taxon>Actinomycetes</taxon>
        <taxon>Pseudonocardiales</taxon>
        <taxon>Pseudonocardiaceae</taxon>
        <taxon>Saccharothrix</taxon>
    </lineage>
</organism>